<protein>
    <submittedName>
        <fullName evidence="1">Uncharacterized protein</fullName>
    </submittedName>
</protein>
<accession>A0AAV7WKT2</accession>
<proteinExistence type="predicted"/>
<keyword evidence="2" id="KW-1185">Reference proteome</keyword>
<gene>
    <name evidence="1" type="ORF">NDU88_001195</name>
</gene>
<evidence type="ECO:0000313" key="1">
    <source>
        <dbReference type="EMBL" id="KAJ1213561.1"/>
    </source>
</evidence>
<reference evidence="1" key="1">
    <citation type="journal article" date="2022" name="bioRxiv">
        <title>Sequencing and chromosome-scale assembly of the giantPleurodeles waltlgenome.</title>
        <authorList>
            <person name="Brown T."/>
            <person name="Elewa A."/>
            <person name="Iarovenko S."/>
            <person name="Subramanian E."/>
            <person name="Araus A.J."/>
            <person name="Petzold A."/>
            <person name="Susuki M."/>
            <person name="Suzuki K.-i.T."/>
            <person name="Hayashi T."/>
            <person name="Toyoda A."/>
            <person name="Oliveira C."/>
            <person name="Osipova E."/>
            <person name="Leigh N.D."/>
            <person name="Simon A."/>
            <person name="Yun M.H."/>
        </authorList>
    </citation>
    <scope>NUCLEOTIDE SEQUENCE</scope>
    <source>
        <strain evidence="1">20211129_DDA</strain>
        <tissue evidence="1">Liver</tissue>
    </source>
</reference>
<organism evidence="1 2">
    <name type="scientific">Pleurodeles waltl</name>
    <name type="common">Iberian ribbed newt</name>
    <dbReference type="NCBI Taxonomy" id="8319"/>
    <lineage>
        <taxon>Eukaryota</taxon>
        <taxon>Metazoa</taxon>
        <taxon>Chordata</taxon>
        <taxon>Craniata</taxon>
        <taxon>Vertebrata</taxon>
        <taxon>Euteleostomi</taxon>
        <taxon>Amphibia</taxon>
        <taxon>Batrachia</taxon>
        <taxon>Caudata</taxon>
        <taxon>Salamandroidea</taxon>
        <taxon>Salamandridae</taxon>
        <taxon>Pleurodelinae</taxon>
        <taxon>Pleurodeles</taxon>
    </lineage>
</organism>
<evidence type="ECO:0000313" key="2">
    <source>
        <dbReference type="Proteomes" id="UP001066276"/>
    </source>
</evidence>
<sequence>MVPNQAPDKLDLILQEIWDSRVTIEHRIGTLASDLGLLCDDHRRLTDRTKTTEMYLVTLVPQQAAHTEEKEDLRSQVHLLQGRAENADGRTRCKNVRIIAPANQGPSLRSTAALILNFKDRDVVL</sequence>
<dbReference type="EMBL" id="JANPWB010000001">
    <property type="protein sequence ID" value="KAJ1213561.1"/>
    <property type="molecule type" value="Genomic_DNA"/>
</dbReference>
<dbReference type="AlphaFoldDB" id="A0AAV7WKT2"/>
<name>A0AAV7WKT2_PLEWA</name>
<comment type="caution">
    <text evidence="1">The sequence shown here is derived from an EMBL/GenBank/DDBJ whole genome shotgun (WGS) entry which is preliminary data.</text>
</comment>
<dbReference type="Proteomes" id="UP001066276">
    <property type="component" value="Chromosome 1_1"/>
</dbReference>